<name>A0ABD3SG60_9STRA</name>
<sequence length="239" mass="25346">MKIASIAVAAVLITTVHVNAGGYNFPAFFRGANRVQRALASQQCLDETDGLFVDDSVAAAFDAMNEEIQDRAGCSGVELDKDTCTVDFETFDTHEQFEKACADMGGKTITVDAVIDCGYSASQISRQELTVNGFTFSYNNMMDCVSMECDDEGIKEKIDAEISKVATTLESSMVTTCSYTMDVSSTSSTSDEESLTTGEDGSTGTAETEEVPAPSSSAQCRSLLSAVIGVPLLNMALAV</sequence>
<evidence type="ECO:0000256" key="1">
    <source>
        <dbReference type="SAM" id="MobiDB-lite"/>
    </source>
</evidence>
<feature type="compositionally biased region" description="Low complexity" evidence="1">
    <location>
        <begin position="182"/>
        <end position="200"/>
    </location>
</feature>
<reference evidence="3 4" key="1">
    <citation type="submission" date="2024-10" db="EMBL/GenBank/DDBJ databases">
        <title>Updated reference genomes for cyclostephanoid diatoms.</title>
        <authorList>
            <person name="Roberts W.R."/>
            <person name="Alverson A.J."/>
        </authorList>
    </citation>
    <scope>NUCLEOTIDE SEQUENCE [LARGE SCALE GENOMIC DNA]</scope>
    <source>
        <strain evidence="3 4">AJA228-03</strain>
    </source>
</reference>
<organism evidence="3 4">
    <name type="scientific">Cyclostephanos tholiformis</name>
    <dbReference type="NCBI Taxonomy" id="382380"/>
    <lineage>
        <taxon>Eukaryota</taxon>
        <taxon>Sar</taxon>
        <taxon>Stramenopiles</taxon>
        <taxon>Ochrophyta</taxon>
        <taxon>Bacillariophyta</taxon>
        <taxon>Coscinodiscophyceae</taxon>
        <taxon>Thalassiosirophycidae</taxon>
        <taxon>Stephanodiscales</taxon>
        <taxon>Stephanodiscaceae</taxon>
        <taxon>Cyclostephanos</taxon>
    </lineage>
</organism>
<dbReference type="Proteomes" id="UP001530377">
    <property type="component" value="Unassembled WGS sequence"/>
</dbReference>
<keyword evidence="4" id="KW-1185">Reference proteome</keyword>
<feature type="chain" id="PRO_5044795950" evidence="2">
    <location>
        <begin position="21"/>
        <end position="239"/>
    </location>
</feature>
<comment type="caution">
    <text evidence="3">The sequence shown here is derived from an EMBL/GenBank/DDBJ whole genome shotgun (WGS) entry which is preliminary data.</text>
</comment>
<gene>
    <name evidence="3" type="ORF">ACHAXA_002892</name>
</gene>
<proteinExistence type="predicted"/>
<keyword evidence="2" id="KW-0732">Signal</keyword>
<evidence type="ECO:0000313" key="4">
    <source>
        <dbReference type="Proteomes" id="UP001530377"/>
    </source>
</evidence>
<dbReference type="EMBL" id="JALLPB020000034">
    <property type="protein sequence ID" value="KAL3823551.1"/>
    <property type="molecule type" value="Genomic_DNA"/>
</dbReference>
<dbReference type="AlphaFoldDB" id="A0ABD3SG60"/>
<accession>A0ABD3SG60</accession>
<feature type="region of interest" description="Disordered" evidence="1">
    <location>
        <begin position="182"/>
        <end position="217"/>
    </location>
</feature>
<feature type="signal peptide" evidence="2">
    <location>
        <begin position="1"/>
        <end position="20"/>
    </location>
</feature>
<evidence type="ECO:0000256" key="2">
    <source>
        <dbReference type="SAM" id="SignalP"/>
    </source>
</evidence>
<evidence type="ECO:0000313" key="3">
    <source>
        <dbReference type="EMBL" id="KAL3823551.1"/>
    </source>
</evidence>
<protein>
    <submittedName>
        <fullName evidence="3">Uncharacterized protein</fullName>
    </submittedName>
</protein>